<keyword evidence="3 5" id="KW-0067">ATP-binding</keyword>
<evidence type="ECO:0000256" key="3">
    <source>
        <dbReference type="ARBA" id="ARBA00022840"/>
    </source>
</evidence>
<dbReference type="AlphaFoldDB" id="A0A0D6EWT3"/>
<dbReference type="HOGENOM" id="CLU_005965_2_1_4"/>
<dbReference type="GO" id="GO:0005524">
    <property type="term" value="F:ATP binding"/>
    <property type="evidence" value="ECO:0007669"/>
    <property type="project" value="UniProtKB-KW"/>
</dbReference>
<dbReference type="GO" id="GO:0140662">
    <property type="term" value="F:ATP-dependent protein folding chaperone"/>
    <property type="evidence" value="ECO:0007669"/>
    <property type="project" value="InterPro"/>
</dbReference>
<dbReference type="GO" id="GO:0016226">
    <property type="term" value="P:iron-sulfur cluster assembly"/>
    <property type="evidence" value="ECO:0007669"/>
    <property type="project" value="InterPro"/>
</dbReference>
<comment type="function">
    <text evidence="5">Chaperone involved in the maturation of iron-sulfur cluster-containing proteins. Has a low intrinsic ATPase activity which is markedly stimulated by HscB.</text>
</comment>
<evidence type="ECO:0000256" key="1">
    <source>
        <dbReference type="ARBA" id="ARBA00007381"/>
    </source>
</evidence>
<dbReference type="SUPFAM" id="SSF100920">
    <property type="entry name" value="Heat shock protein 70kD (HSP70), peptide-binding domain"/>
    <property type="match status" value="1"/>
</dbReference>
<dbReference type="InterPro" id="IPR043129">
    <property type="entry name" value="ATPase_NBD"/>
</dbReference>
<dbReference type="HAMAP" id="MF_00679">
    <property type="entry name" value="HscA"/>
    <property type="match status" value="1"/>
</dbReference>
<protein>
    <recommendedName>
        <fullName evidence="5">Chaperone protein HscA homolog</fullName>
    </recommendedName>
</protein>
<dbReference type="Gene3D" id="3.90.640.10">
    <property type="entry name" value="Actin, Chain A, domain 4"/>
    <property type="match status" value="1"/>
</dbReference>
<proteinExistence type="inferred from homology"/>
<dbReference type="PROSITE" id="PS01036">
    <property type="entry name" value="HSP70_3"/>
    <property type="match status" value="1"/>
</dbReference>
<keyword evidence="8" id="KW-1185">Reference proteome</keyword>
<evidence type="ECO:0000256" key="5">
    <source>
        <dbReference type="HAMAP-Rule" id="MF_00679"/>
    </source>
</evidence>
<accession>A0A0D6EWT3</accession>
<dbReference type="Gene3D" id="3.30.420.40">
    <property type="match status" value="2"/>
</dbReference>
<dbReference type="PROSITE" id="PS00297">
    <property type="entry name" value="HSP70_1"/>
    <property type="match status" value="1"/>
</dbReference>
<dbReference type="Gene3D" id="1.20.1270.10">
    <property type="match status" value="1"/>
</dbReference>
<dbReference type="InterPro" id="IPR029048">
    <property type="entry name" value="HSP70_C_sf"/>
</dbReference>
<reference evidence="8" key="1">
    <citation type="submission" date="2014-12" db="EMBL/GenBank/DDBJ databases">
        <authorList>
            <person name="Salcher M.M."/>
        </authorList>
    </citation>
    <scope>NUCLEOTIDE SEQUENCE [LARGE SCALE GENOMIC DNA]</scope>
    <source>
        <strain evidence="8">MMS-10A-171</strain>
    </source>
</reference>
<gene>
    <name evidence="5 7" type="primary">hscA</name>
    <name evidence="7" type="ORF">BN1208_1008</name>
</gene>
<evidence type="ECO:0000256" key="6">
    <source>
        <dbReference type="RuleBase" id="RU003322"/>
    </source>
</evidence>
<dbReference type="InterPro" id="IPR018181">
    <property type="entry name" value="Heat_shock_70_CS"/>
</dbReference>
<evidence type="ECO:0000313" key="8">
    <source>
        <dbReference type="Proteomes" id="UP000064007"/>
    </source>
</evidence>
<dbReference type="KEGG" id="mbat:BN1208_1008"/>
<dbReference type="PRINTS" id="PR00301">
    <property type="entry name" value="HEATSHOCK70"/>
</dbReference>
<dbReference type="Proteomes" id="UP000064007">
    <property type="component" value="Chromosome 1"/>
</dbReference>
<sequence length="621" mass="67693">MAFLQIAEPGQSSLPHQHKLAVGIDLGTTNSLVAAVQSGLPTILKDMDEHKLVPSIVYYGKNDTKVGHEALPYLSTEAKNTIVSVKRFMGHALSDIQYRESLPYEFNGASSDIQIKTPQGYKHPIEISSDILKKLKDTAEVSLCGEITGAVITVPAYFDDAQRQATKDAAKLAGLNVLRLINEPTAAAVAYGLDQKKEGTFVIYDLGGGTFDISILKLHKGVFEVLATNGHPHLGGDDFDQAIAEIIRQENQLDQLSHEDKRSLITHARTLKEKLTESFSATAIIKFSSGKEITFSLDQNTFFKTTHDLVQKTIQPIRRALSDAKLSIDMVDGVVMVGGATRMPHIQSEIKTFFKKDLLNDLNPDEVVALGAARQAHTLAGNKSDQDLLLLDVTPLSLGIETMGGLVEKIIHRNSTIPIAKAQEFTTYKDGQTAMSIHVLQGERERVSDCRSLANFTLTGIPPMVAGAAKIRVTFQIDADGLLSVSASELSTNKETTMTVKPSYGLSEEQITSMLKQSFEKASEDKEIRALGEAKIEGEQIITAVKNALNKNGSQLLSDDEIKKIESVMLLLSSSLQLDDPDLIISHTKNLNALTESFAAMLMNESVDRALKGQSIDKVNL</sequence>
<dbReference type="NCBIfam" id="NF003520">
    <property type="entry name" value="PRK05183.1"/>
    <property type="match status" value="1"/>
</dbReference>
<dbReference type="SUPFAM" id="SSF100934">
    <property type="entry name" value="Heat shock protein 70kD (HSP70), C-terminal subdomain"/>
    <property type="match status" value="1"/>
</dbReference>
<keyword evidence="2 5" id="KW-0547">Nucleotide-binding</keyword>
<dbReference type="RefSeq" id="WP_046488471.1">
    <property type="nucleotide sequence ID" value="NZ_LN827929.1"/>
</dbReference>
<dbReference type="InterPro" id="IPR010236">
    <property type="entry name" value="ISC_FeS_clus_asmbl_HscA"/>
</dbReference>
<dbReference type="InterPro" id="IPR029047">
    <property type="entry name" value="HSP70_peptide-bd_sf"/>
</dbReference>
<dbReference type="OrthoDB" id="9766019at2"/>
<evidence type="ECO:0000256" key="2">
    <source>
        <dbReference type="ARBA" id="ARBA00022741"/>
    </source>
</evidence>
<dbReference type="PANTHER" id="PTHR19375">
    <property type="entry name" value="HEAT SHOCK PROTEIN 70KDA"/>
    <property type="match status" value="1"/>
</dbReference>
<dbReference type="EMBL" id="LN827929">
    <property type="protein sequence ID" value="CEZ19889.1"/>
    <property type="molecule type" value="Genomic_DNA"/>
</dbReference>
<evidence type="ECO:0000256" key="4">
    <source>
        <dbReference type="ARBA" id="ARBA00023186"/>
    </source>
</evidence>
<dbReference type="STRING" id="1581557.BN1208_1008"/>
<dbReference type="FunFam" id="2.60.34.10:FF:000005">
    <property type="entry name" value="Chaperone protein HscA homolog"/>
    <property type="match status" value="1"/>
</dbReference>
<name>A0A0D6EWT3_9PROT</name>
<dbReference type="FunFam" id="3.30.420.40:FF:000046">
    <property type="entry name" value="Chaperone protein HscA"/>
    <property type="match status" value="1"/>
</dbReference>
<dbReference type="SUPFAM" id="SSF53067">
    <property type="entry name" value="Actin-like ATPase domain"/>
    <property type="match status" value="2"/>
</dbReference>
<evidence type="ECO:0000313" key="7">
    <source>
        <dbReference type="EMBL" id="CEZ19889.1"/>
    </source>
</evidence>
<dbReference type="InterPro" id="IPR013126">
    <property type="entry name" value="Hsp_70_fam"/>
</dbReference>
<dbReference type="PROSITE" id="PS00329">
    <property type="entry name" value="HSP70_2"/>
    <property type="match status" value="1"/>
</dbReference>
<organism evidence="7 8">
    <name type="scientific">Candidatus Methylopumilus planktonicus</name>
    <dbReference type="NCBI Taxonomy" id="1581557"/>
    <lineage>
        <taxon>Bacteria</taxon>
        <taxon>Pseudomonadati</taxon>
        <taxon>Pseudomonadota</taxon>
        <taxon>Betaproteobacteria</taxon>
        <taxon>Nitrosomonadales</taxon>
        <taxon>Methylophilaceae</taxon>
        <taxon>Candidatus Methylopumilus</taxon>
    </lineage>
</organism>
<comment type="similarity">
    <text evidence="1 5 6">Belongs to the heat shock protein 70 family.</text>
</comment>
<keyword evidence="4 5" id="KW-0143">Chaperone</keyword>
<dbReference type="GO" id="GO:0051082">
    <property type="term" value="F:unfolded protein binding"/>
    <property type="evidence" value="ECO:0007669"/>
    <property type="project" value="InterPro"/>
</dbReference>
<dbReference type="Pfam" id="PF00012">
    <property type="entry name" value="HSP70"/>
    <property type="match status" value="1"/>
</dbReference>
<dbReference type="GO" id="GO:0016887">
    <property type="term" value="F:ATP hydrolysis activity"/>
    <property type="evidence" value="ECO:0007669"/>
    <property type="project" value="UniProtKB-UniRule"/>
</dbReference>
<dbReference type="Gene3D" id="2.60.34.10">
    <property type="entry name" value="Substrate Binding Domain Of DNAk, Chain A, domain 1"/>
    <property type="match status" value="1"/>
</dbReference>
<dbReference type="NCBIfam" id="TIGR01991">
    <property type="entry name" value="HscA"/>
    <property type="match status" value="1"/>
</dbReference>